<evidence type="ECO:0000313" key="1">
    <source>
        <dbReference type="EMBL" id="GFQ01181.1"/>
    </source>
</evidence>
<organism evidence="1 2">
    <name type="scientific">Phtheirospermum japonicum</name>
    <dbReference type="NCBI Taxonomy" id="374723"/>
    <lineage>
        <taxon>Eukaryota</taxon>
        <taxon>Viridiplantae</taxon>
        <taxon>Streptophyta</taxon>
        <taxon>Embryophyta</taxon>
        <taxon>Tracheophyta</taxon>
        <taxon>Spermatophyta</taxon>
        <taxon>Magnoliopsida</taxon>
        <taxon>eudicotyledons</taxon>
        <taxon>Gunneridae</taxon>
        <taxon>Pentapetalae</taxon>
        <taxon>asterids</taxon>
        <taxon>lamiids</taxon>
        <taxon>Lamiales</taxon>
        <taxon>Orobanchaceae</taxon>
        <taxon>Orobanchaceae incertae sedis</taxon>
        <taxon>Phtheirospermum</taxon>
    </lineage>
</organism>
<gene>
    <name evidence="1" type="ORF">PHJA_002262000</name>
</gene>
<accession>A0A830CMY9</accession>
<keyword evidence="2" id="KW-1185">Reference proteome</keyword>
<dbReference type="AlphaFoldDB" id="A0A830CMY9"/>
<dbReference type="Proteomes" id="UP000653305">
    <property type="component" value="Unassembled WGS sequence"/>
</dbReference>
<name>A0A830CMY9_9LAMI</name>
<proteinExistence type="predicted"/>
<sequence length="104" mass="12133">MAIYVPSPIFRNDEKCYAQMKMMAREALETFKDDSGKQYKLVDIVKVVLKLEREYYLTFTGKQCDAPFDTKDDDLVKTIQAVIYDEFTHHVVESCRIKLAKLTV</sequence>
<reference evidence="1" key="1">
    <citation type="submission" date="2020-07" db="EMBL/GenBank/DDBJ databases">
        <title>Ethylene signaling mediates host invasion by parasitic plants.</title>
        <authorList>
            <person name="Yoshida S."/>
        </authorList>
    </citation>
    <scope>NUCLEOTIDE SEQUENCE</scope>
    <source>
        <strain evidence="1">Okayama</strain>
    </source>
</reference>
<comment type="caution">
    <text evidence="1">The sequence shown here is derived from an EMBL/GenBank/DDBJ whole genome shotgun (WGS) entry which is preliminary data.</text>
</comment>
<evidence type="ECO:0000313" key="2">
    <source>
        <dbReference type="Proteomes" id="UP000653305"/>
    </source>
</evidence>
<dbReference type="OrthoDB" id="894828at2759"/>
<protein>
    <submittedName>
        <fullName evidence="1">Uncharacterized protein</fullName>
    </submittedName>
</protein>
<dbReference type="EMBL" id="BMAC01000663">
    <property type="protein sequence ID" value="GFQ01181.1"/>
    <property type="molecule type" value="Genomic_DNA"/>
</dbReference>